<proteinExistence type="inferred from homology"/>
<comment type="cofactor">
    <cofactor evidence="1">
        <name>heme</name>
        <dbReference type="ChEBI" id="CHEBI:30413"/>
    </cofactor>
</comment>
<dbReference type="Pfam" id="PF00067">
    <property type="entry name" value="p450"/>
    <property type="match status" value="1"/>
</dbReference>
<dbReference type="CDD" id="cd11054">
    <property type="entry name" value="CYP24A1-like"/>
    <property type="match status" value="1"/>
</dbReference>
<evidence type="ECO:0000313" key="9">
    <source>
        <dbReference type="EMBL" id="CAH3129964.1"/>
    </source>
</evidence>
<evidence type="ECO:0000256" key="3">
    <source>
        <dbReference type="ARBA" id="ARBA00022617"/>
    </source>
</evidence>
<evidence type="ECO:0000256" key="6">
    <source>
        <dbReference type="ARBA" id="ARBA00023004"/>
    </source>
</evidence>
<dbReference type="Gene3D" id="1.10.630.10">
    <property type="entry name" value="Cytochrome P450"/>
    <property type="match status" value="1"/>
</dbReference>
<evidence type="ECO:0000313" key="10">
    <source>
        <dbReference type="Proteomes" id="UP001159405"/>
    </source>
</evidence>
<evidence type="ECO:0008006" key="11">
    <source>
        <dbReference type="Google" id="ProtNLM"/>
    </source>
</evidence>
<keyword evidence="5 8" id="KW-0560">Oxidoreductase</keyword>
<dbReference type="InterPro" id="IPR001128">
    <property type="entry name" value="Cyt_P450"/>
</dbReference>
<keyword evidence="4 8" id="KW-0479">Metal-binding</keyword>
<organism evidence="9 10">
    <name type="scientific">Porites lobata</name>
    <dbReference type="NCBI Taxonomy" id="104759"/>
    <lineage>
        <taxon>Eukaryota</taxon>
        <taxon>Metazoa</taxon>
        <taxon>Cnidaria</taxon>
        <taxon>Anthozoa</taxon>
        <taxon>Hexacorallia</taxon>
        <taxon>Scleractinia</taxon>
        <taxon>Fungiina</taxon>
        <taxon>Poritidae</taxon>
        <taxon>Porites</taxon>
    </lineage>
</organism>
<dbReference type="Proteomes" id="UP001159405">
    <property type="component" value="Unassembled WGS sequence"/>
</dbReference>
<keyword evidence="7 8" id="KW-0503">Monooxygenase</keyword>
<dbReference type="SUPFAM" id="SSF48264">
    <property type="entry name" value="Cytochrome P450"/>
    <property type="match status" value="1"/>
</dbReference>
<dbReference type="EMBL" id="CALNXK010000047">
    <property type="protein sequence ID" value="CAH3129964.1"/>
    <property type="molecule type" value="Genomic_DNA"/>
</dbReference>
<comment type="caution">
    <text evidence="9">The sequence shown here is derived from an EMBL/GenBank/DDBJ whole genome shotgun (WGS) entry which is preliminary data.</text>
</comment>
<comment type="similarity">
    <text evidence="2 8">Belongs to the cytochrome P450 family.</text>
</comment>
<name>A0ABN8P4L2_9CNID</name>
<dbReference type="InterPro" id="IPR036396">
    <property type="entry name" value="Cyt_P450_sf"/>
</dbReference>
<keyword evidence="3 8" id="KW-0349">Heme</keyword>
<evidence type="ECO:0000256" key="1">
    <source>
        <dbReference type="ARBA" id="ARBA00001971"/>
    </source>
</evidence>
<evidence type="ECO:0000256" key="4">
    <source>
        <dbReference type="ARBA" id="ARBA00022723"/>
    </source>
</evidence>
<evidence type="ECO:0000256" key="5">
    <source>
        <dbReference type="ARBA" id="ARBA00023002"/>
    </source>
</evidence>
<reference evidence="9 10" key="1">
    <citation type="submission" date="2022-05" db="EMBL/GenBank/DDBJ databases">
        <authorList>
            <consortium name="Genoscope - CEA"/>
            <person name="William W."/>
        </authorList>
    </citation>
    <scope>NUCLEOTIDE SEQUENCE [LARGE SCALE GENOMIC DNA]</scope>
</reference>
<evidence type="ECO:0000256" key="7">
    <source>
        <dbReference type="ARBA" id="ARBA00023033"/>
    </source>
</evidence>
<sequence length="522" mass="60820">MAFKFATRPPLSLQNFYKNKPSLKASKYFKFRSAQTQAVEGIAAKPFKEIPGPKGLPIIGTLLDYVRDQGEGIRGYKRMHVMQQQRIQQFGSIYREKIVNFETVAISNPDDVQFLFRNEGKYPTREPIFPLWMKYKEERKQAHGVFSLRGEEWYKVRRILNMKMLKPKVIGEYAQGLNEVSSDLLSRLKQTRDDEGLIPNIQDELFKWSLESVGTVLFETRFGSFSKSPSAEAAKFIEAVEKLFEVFLKAFPIPVWIDKFYRPTLFTEFYDCMDAMYNFADRCIERRLEEIREKLEMGNIRDEDAAEFLTFLISRDDINSKEITANLVEILMAAVETTSNTIQWTLYSLARNPNVQERLHEEVTSVLKPGERATASTLQKMHFLRGCIKETLRLYPVAFENARILSEEIAIQGYCIPPETMIRIPLYVMGRNPELFEDPLEYKPERWLREDTHKSPYHAFAFLPFGFGTRMCLGRRVAELEMHLLLSQVSQNFWLESLNEAIPVVTSLLVPDKKLKLRFVDR</sequence>
<dbReference type="PRINTS" id="PR00385">
    <property type="entry name" value="P450"/>
</dbReference>
<keyword evidence="6 8" id="KW-0408">Iron</keyword>
<dbReference type="PRINTS" id="PR00463">
    <property type="entry name" value="EP450I"/>
</dbReference>
<evidence type="ECO:0000256" key="8">
    <source>
        <dbReference type="RuleBase" id="RU000461"/>
    </source>
</evidence>
<dbReference type="InterPro" id="IPR017972">
    <property type="entry name" value="Cyt_P450_CS"/>
</dbReference>
<protein>
    <recommendedName>
        <fullName evidence="11">Cytochrome P450</fullName>
    </recommendedName>
</protein>
<evidence type="ECO:0000256" key="2">
    <source>
        <dbReference type="ARBA" id="ARBA00010617"/>
    </source>
</evidence>
<accession>A0ABN8P4L2</accession>
<dbReference type="PROSITE" id="PS00086">
    <property type="entry name" value="CYTOCHROME_P450"/>
    <property type="match status" value="1"/>
</dbReference>
<dbReference type="InterPro" id="IPR002401">
    <property type="entry name" value="Cyt_P450_E_grp-I"/>
</dbReference>
<gene>
    <name evidence="9" type="ORF">PLOB_00034355</name>
</gene>
<keyword evidence="10" id="KW-1185">Reference proteome</keyword>
<dbReference type="PANTHER" id="PTHR24279:SF120">
    <property type="entry name" value="CYTOCHROME P450"/>
    <property type="match status" value="1"/>
</dbReference>
<dbReference type="InterPro" id="IPR050479">
    <property type="entry name" value="CYP11_CYP27_families"/>
</dbReference>
<dbReference type="PANTHER" id="PTHR24279">
    <property type="entry name" value="CYTOCHROME P450"/>
    <property type="match status" value="1"/>
</dbReference>